<proteinExistence type="predicted"/>
<accession>A0A073CLM3</accession>
<dbReference type="PATRIC" id="fig|388467.6.peg.3846"/>
<dbReference type="STRING" id="388467.A19Y_3901"/>
<sequence length="114" mass="12939">MVMEQEKKDIVGQRTKVIIMLEFLRTIIQSIQPFLVPTCFVLAWGLFILITWSIVAALRDTVKQAKQMHQIPCADCIFFTGDYHLKCPVQPTIALSEAAINCPDYRSCHPNSSL</sequence>
<gene>
    <name evidence="2" type="ORF">A19Y_3901</name>
</gene>
<evidence type="ECO:0000256" key="1">
    <source>
        <dbReference type="SAM" id="Phobius"/>
    </source>
</evidence>
<keyword evidence="3" id="KW-1185">Reference proteome</keyword>
<keyword evidence="1" id="KW-1133">Transmembrane helix</keyword>
<dbReference type="Proteomes" id="UP000027395">
    <property type="component" value="Chromosome"/>
</dbReference>
<dbReference type="AlphaFoldDB" id="A0A073CLM3"/>
<evidence type="ECO:0000313" key="3">
    <source>
        <dbReference type="Proteomes" id="UP000027395"/>
    </source>
</evidence>
<evidence type="ECO:0000313" key="2">
    <source>
        <dbReference type="EMBL" id="KEI68633.1"/>
    </source>
</evidence>
<dbReference type="EMBL" id="CM002803">
    <property type="protein sequence ID" value="KEI68633.1"/>
    <property type="molecule type" value="Genomic_DNA"/>
</dbReference>
<keyword evidence="1" id="KW-0812">Transmembrane</keyword>
<keyword evidence="1" id="KW-0472">Membrane</keyword>
<dbReference type="eggNOG" id="ENOG5032ZPY">
    <property type="taxonomic scope" value="Bacteria"/>
</dbReference>
<name>A0A073CLM3_PLAA1</name>
<reference evidence="2 3" key="1">
    <citation type="journal article" date="2014" name="Appl. Environ. Microbiol.">
        <title>Elucidation of insertion elements encoded on plasmids and in vitro construction of shuttle vectors from the toxic cyanobacterium Planktothrix.</title>
        <authorList>
            <person name="Christiansen G."/>
            <person name="Goesmann A."/>
            <person name="Kurmayer R."/>
        </authorList>
    </citation>
    <scope>NUCLEOTIDE SEQUENCE [LARGE SCALE GENOMIC DNA]</scope>
    <source>
        <strain evidence="2 3">NIVA-CYA 126/8</strain>
    </source>
</reference>
<feature type="transmembrane region" description="Helical" evidence="1">
    <location>
        <begin position="34"/>
        <end position="58"/>
    </location>
</feature>
<dbReference type="HOGENOM" id="CLU_163328_0_0_3"/>
<organism evidence="2 3">
    <name type="scientific">Planktothrix agardhii (strain NIVA-CYA 126/8)</name>
    <dbReference type="NCBI Taxonomy" id="388467"/>
    <lineage>
        <taxon>Bacteria</taxon>
        <taxon>Bacillati</taxon>
        <taxon>Cyanobacteriota</taxon>
        <taxon>Cyanophyceae</taxon>
        <taxon>Oscillatoriophycideae</taxon>
        <taxon>Oscillatoriales</taxon>
        <taxon>Microcoleaceae</taxon>
        <taxon>Planktothrix</taxon>
    </lineage>
</organism>
<protein>
    <submittedName>
        <fullName evidence="2">Uncharacterized protein</fullName>
    </submittedName>
</protein>